<keyword evidence="5" id="KW-0808">Transferase</keyword>
<comment type="catalytic activity">
    <reaction evidence="5">
        <text>a 2-oxocarboxylate + L-ornithine = L-glutamate 5-semialdehyde + an L-alpha-amino acid</text>
        <dbReference type="Rhea" id="RHEA:13877"/>
        <dbReference type="ChEBI" id="CHEBI:35179"/>
        <dbReference type="ChEBI" id="CHEBI:46911"/>
        <dbReference type="ChEBI" id="CHEBI:58066"/>
        <dbReference type="ChEBI" id="CHEBI:59869"/>
        <dbReference type="EC" id="2.6.1.13"/>
    </reaction>
</comment>
<dbReference type="PANTHER" id="PTHR11986">
    <property type="entry name" value="AMINOTRANSFERASE CLASS III"/>
    <property type="match status" value="1"/>
</dbReference>
<organism evidence="6 7">
    <name type="scientific">Cimex lectularius</name>
    <name type="common">Bed bug</name>
    <name type="synonym">Acanthia lectularia</name>
    <dbReference type="NCBI Taxonomy" id="79782"/>
    <lineage>
        <taxon>Eukaryota</taxon>
        <taxon>Metazoa</taxon>
        <taxon>Ecdysozoa</taxon>
        <taxon>Arthropoda</taxon>
        <taxon>Hexapoda</taxon>
        <taxon>Insecta</taxon>
        <taxon>Pterygota</taxon>
        <taxon>Neoptera</taxon>
        <taxon>Paraneoptera</taxon>
        <taxon>Hemiptera</taxon>
        <taxon>Heteroptera</taxon>
        <taxon>Panheteroptera</taxon>
        <taxon>Cimicomorpha</taxon>
        <taxon>Cimicidae</taxon>
        <taxon>Cimex</taxon>
    </lineage>
</organism>
<dbReference type="GO" id="GO:0030170">
    <property type="term" value="F:pyridoxal phosphate binding"/>
    <property type="evidence" value="ECO:0007669"/>
    <property type="project" value="InterPro"/>
</dbReference>
<evidence type="ECO:0000256" key="1">
    <source>
        <dbReference type="ARBA" id="ARBA00001933"/>
    </source>
</evidence>
<dbReference type="Gene3D" id="3.40.640.10">
    <property type="entry name" value="Type I PLP-dependent aspartate aminotransferase-like (Major domain)"/>
    <property type="match status" value="1"/>
</dbReference>
<evidence type="ECO:0000256" key="2">
    <source>
        <dbReference type="ARBA" id="ARBA00008954"/>
    </source>
</evidence>
<dbReference type="OrthoDB" id="10261433at2759"/>
<dbReference type="InterPro" id="IPR015422">
    <property type="entry name" value="PyrdxlP-dep_Trfase_small"/>
</dbReference>
<accession>A0A8I6RS44</accession>
<dbReference type="EnsemblMetazoa" id="XM_014391629.2">
    <property type="protein sequence ID" value="XP_014247115.1"/>
    <property type="gene ID" value="LOC106665302"/>
</dbReference>
<keyword evidence="3 4" id="KW-0663">Pyridoxal phosphate</keyword>
<dbReference type="RefSeq" id="XP_014247115.1">
    <property type="nucleotide sequence ID" value="XM_014391629.2"/>
</dbReference>
<comment type="pathway">
    <text evidence="5">Amino-acid biosynthesis; L-proline biosynthesis; L-glutamate 5-semialdehyde from L-ornithine: step 1/1.</text>
</comment>
<keyword evidence="7" id="KW-1185">Reference proteome</keyword>
<dbReference type="Gene3D" id="3.90.1150.10">
    <property type="entry name" value="Aspartate Aminotransferase, domain 1"/>
    <property type="match status" value="1"/>
</dbReference>
<dbReference type="AlphaFoldDB" id="A0A8I6RS44"/>
<dbReference type="InterPro" id="IPR050103">
    <property type="entry name" value="Class-III_PLP-dep_AT"/>
</dbReference>
<dbReference type="SUPFAM" id="SSF53383">
    <property type="entry name" value="PLP-dependent transferases"/>
    <property type="match status" value="1"/>
</dbReference>
<dbReference type="InterPro" id="IPR015424">
    <property type="entry name" value="PyrdxlP-dep_Trfase"/>
</dbReference>
<dbReference type="GO" id="GO:0004587">
    <property type="term" value="F:ornithine aminotransferase activity"/>
    <property type="evidence" value="ECO:0007669"/>
    <property type="project" value="UniProtKB-EC"/>
</dbReference>
<comment type="similarity">
    <text evidence="2 4">Belongs to the class-III pyridoxal-phosphate-dependent aminotransferase family.</text>
</comment>
<dbReference type="GeneID" id="106665302"/>
<protein>
    <recommendedName>
        <fullName evidence="5">Ornithine aminotransferase</fullName>
        <ecNumber evidence="5">2.6.1.13</ecNumber>
    </recommendedName>
</protein>
<evidence type="ECO:0000313" key="6">
    <source>
        <dbReference type="EnsemblMetazoa" id="XP_014247115.1"/>
    </source>
</evidence>
<evidence type="ECO:0000256" key="3">
    <source>
        <dbReference type="ARBA" id="ARBA00022898"/>
    </source>
</evidence>
<dbReference type="Pfam" id="PF00202">
    <property type="entry name" value="Aminotran_3"/>
    <property type="match status" value="2"/>
</dbReference>
<dbReference type="GO" id="GO:0055129">
    <property type="term" value="P:L-proline biosynthetic process"/>
    <property type="evidence" value="ECO:0007669"/>
    <property type="project" value="UniProtKB-UniPathway"/>
</dbReference>
<dbReference type="GO" id="GO:0042802">
    <property type="term" value="F:identical protein binding"/>
    <property type="evidence" value="ECO:0007669"/>
    <property type="project" value="TreeGrafter"/>
</dbReference>
<evidence type="ECO:0000256" key="4">
    <source>
        <dbReference type="RuleBase" id="RU003560"/>
    </source>
</evidence>
<evidence type="ECO:0000313" key="7">
    <source>
        <dbReference type="Proteomes" id="UP000494040"/>
    </source>
</evidence>
<name>A0A8I6RS44_CIMLE</name>
<dbReference type="InterPro" id="IPR015421">
    <property type="entry name" value="PyrdxlP-dep_Trfase_major"/>
</dbReference>
<dbReference type="PANTHER" id="PTHR11986:SF18">
    <property type="entry name" value="ORNITHINE AMINOTRANSFERASE, MITOCHONDRIAL"/>
    <property type="match status" value="1"/>
</dbReference>
<sequence length="395" mass="42898">MKLFSKLPLPLNAAASTSASGENKVVLALLAGKRTLDWAACRGRLVLGADHPGIINLINGKTKNVPTNAVAELQKAISRITGYEKIIFTKTGSEAQELAIRLVASWGEREGKDKEKGIALVTPCSPWSHERFPLGPMKKKALPFDNLSALEGELWTNNSAVAFMMNTIHWSEDKGFQVPGTRYLTEVRRVCDKHNILWVTDESASAFGRTGYPLAFMAESCRPDIVVIGDTLGGGIYPTSAVLLSDRVFCGKEDKPVLKLPDSSLSNHAAAVGLEVIKGYEMEDLAEAARMNGICLKTAIQWALGPEELTCVTGKGLLMAIRVHGGIGSASEICLEMRKRGVSVWPCSDHYILITPPLTTSQEELVAGVIVLAGVLDWLLERTARKHCIGKFKFD</sequence>
<comment type="cofactor">
    <cofactor evidence="1 5">
        <name>pyridoxal 5'-phosphate</name>
        <dbReference type="ChEBI" id="CHEBI:597326"/>
    </cofactor>
</comment>
<reference evidence="6" key="1">
    <citation type="submission" date="2022-01" db="UniProtKB">
        <authorList>
            <consortium name="EnsemblMetazoa"/>
        </authorList>
    </citation>
    <scope>IDENTIFICATION</scope>
</reference>
<dbReference type="EC" id="2.6.1.13" evidence="5"/>
<evidence type="ECO:0000256" key="5">
    <source>
        <dbReference type="RuleBase" id="RU365036"/>
    </source>
</evidence>
<dbReference type="UniPathway" id="UPA00098">
    <property type="reaction ID" value="UER00358"/>
</dbReference>
<dbReference type="KEGG" id="clec:106665302"/>
<dbReference type="InterPro" id="IPR005814">
    <property type="entry name" value="Aminotrans_3"/>
</dbReference>
<keyword evidence="5" id="KW-0032">Aminotransferase</keyword>
<proteinExistence type="inferred from homology"/>
<dbReference type="Proteomes" id="UP000494040">
    <property type="component" value="Unassembled WGS sequence"/>
</dbReference>